<keyword evidence="3" id="KW-1185">Reference proteome</keyword>
<gene>
    <name evidence="2" type="ORF">MSAN_01222400</name>
</gene>
<evidence type="ECO:0000313" key="2">
    <source>
        <dbReference type="EMBL" id="KAF7358828.1"/>
    </source>
</evidence>
<comment type="caution">
    <text evidence="2">The sequence shown here is derived from an EMBL/GenBank/DDBJ whole genome shotgun (WGS) entry which is preliminary data.</text>
</comment>
<keyword evidence="1" id="KW-0732">Signal</keyword>
<accession>A0A8H7D4U0</accession>
<evidence type="ECO:0000256" key="1">
    <source>
        <dbReference type="SAM" id="SignalP"/>
    </source>
</evidence>
<dbReference type="Proteomes" id="UP000623467">
    <property type="component" value="Unassembled WGS sequence"/>
</dbReference>
<protein>
    <submittedName>
        <fullName evidence="2">Phosphoglycerate mutase family</fullName>
    </submittedName>
</protein>
<dbReference type="AlphaFoldDB" id="A0A8H7D4U0"/>
<organism evidence="2 3">
    <name type="scientific">Mycena sanguinolenta</name>
    <dbReference type="NCBI Taxonomy" id="230812"/>
    <lineage>
        <taxon>Eukaryota</taxon>
        <taxon>Fungi</taxon>
        <taxon>Dikarya</taxon>
        <taxon>Basidiomycota</taxon>
        <taxon>Agaricomycotina</taxon>
        <taxon>Agaricomycetes</taxon>
        <taxon>Agaricomycetidae</taxon>
        <taxon>Agaricales</taxon>
        <taxon>Marasmiineae</taxon>
        <taxon>Mycenaceae</taxon>
        <taxon>Mycena</taxon>
    </lineage>
</organism>
<evidence type="ECO:0000313" key="3">
    <source>
        <dbReference type="Proteomes" id="UP000623467"/>
    </source>
</evidence>
<name>A0A8H7D4U0_9AGAR</name>
<dbReference type="OrthoDB" id="425925at2759"/>
<dbReference type="EMBL" id="JACAZH010000009">
    <property type="protein sequence ID" value="KAF7358828.1"/>
    <property type="molecule type" value="Genomic_DNA"/>
</dbReference>
<feature type="signal peptide" evidence="1">
    <location>
        <begin position="1"/>
        <end position="20"/>
    </location>
</feature>
<reference evidence="2" key="1">
    <citation type="submission" date="2020-05" db="EMBL/GenBank/DDBJ databases">
        <title>Mycena genomes resolve the evolution of fungal bioluminescence.</title>
        <authorList>
            <person name="Tsai I.J."/>
        </authorList>
    </citation>
    <scope>NUCLEOTIDE SEQUENCE</scope>
    <source>
        <strain evidence="2">160909Yilan</strain>
    </source>
</reference>
<feature type="chain" id="PRO_5034833782" evidence="1">
    <location>
        <begin position="21"/>
        <end position="192"/>
    </location>
</feature>
<sequence length="192" mass="20159">MASLFRSLFVFVCLAATTIAATTTQPYYIITNAETPSLNRPGLTPVGKQRAEDCIPEVFSQLNIGFILSCSVDKDGEEGLGCPVAVKTATPLAQALGLNITLCGTGEESNDDCVHDKVHAFLKASNQSALVVWDGTDMDSLLENADVNDAGLDEDSLGLQQVSSFADLILTVVSGKRVGQTSMNCTGLDGPA</sequence>
<proteinExistence type="predicted"/>